<dbReference type="EMBL" id="CP157948">
    <property type="protein sequence ID" value="XBS88946.1"/>
    <property type="molecule type" value="Genomic_DNA"/>
</dbReference>
<feature type="signal peptide" evidence="2">
    <location>
        <begin position="1"/>
        <end position="21"/>
    </location>
</feature>
<dbReference type="AlphaFoldDB" id="A0AAU7QH79"/>
<evidence type="ECO:0000313" key="3">
    <source>
        <dbReference type="EMBL" id="XBS88946.1"/>
    </source>
</evidence>
<feature type="region of interest" description="Disordered" evidence="1">
    <location>
        <begin position="151"/>
        <end position="185"/>
    </location>
</feature>
<sequence length="185" mass="20177">MKSIPRSAVFGALLACSGVAAAGSASLNEFPPKVMPVLVQVDSHGKVTSASPAIELSPKVNRLLRANLDEMITRPATDRHGRPVSSQFVINLALQASPLDNGNYSAQFTFLSTAPVPAGSWYWVHIDGHRLALAERDSLFRRSPRLYQHDHYRPAYPRSPHVSPMPPIGNTTHNSPTRSPPVRGR</sequence>
<keyword evidence="2" id="KW-0732">Signal</keyword>
<protein>
    <submittedName>
        <fullName evidence="3">Uncharacterized protein</fullName>
    </submittedName>
</protein>
<dbReference type="RefSeq" id="WP_007806247.1">
    <property type="nucleotide sequence ID" value="NZ_CP157948.1"/>
</dbReference>
<feature type="chain" id="PRO_5043425682" evidence="2">
    <location>
        <begin position="22"/>
        <end position="185"/>
    </location>
</feature>
<proteinExistence type="predicted"/>
<evidence type="ECO:0000256" key="1">
    <source>
        <dbReference type="SAM" id="MobiDB-lite"/>
    </source>
</evidence>
<gene>
    <name evidence="3" type="ORF">ABNK63_11085</name>
</gene>
<evidence type="ECO:0000256" key="2">
    <source>
        <dbReference type="SAM" id="SignalP"/>
    </source>
</evidence>
<reference evidence="3" key="1">
    <citation type="submission" date="2024-06" db="EMBL/GenBank/DDBJ databases">
        <authorList>
            <person name="Sun Y."/>
        </authorList>
    </citation>
    <scope>NUCLEOTIDE SEQUENCE</scope>
    <source>
        <strain evidence="3">IGA1.0</strain>
    </source>
</reference>
<organism evidence="3">
    <name type="scientific">Rhodanobacter sp. IGA1.0</name>
    <dbReference type="NCBI Taxonomy" id="3158582"/>
    <lineage>
        <taxon>Bacteria</taxon>
        <taxon>Pseudomonadati</taxon>
        <taxon>Pseudomonadota</taxon>
        <taxon>Gammaproteobacteria</taxon>
        <taxon>Lysobacterales</taxon>
        <taxon>Rhodanobacteraceae</taxon>
        <taxon>Rhodanobacter</taxon>
    </lineage>
</organism>
<accession>A0AAU7QH79</accession>
<name>A0AAU7QH79_9GAMM</name>